<evidence type="ECO:0000313" key="1">
    <source>
        <dbReference type="EMBL" id="MCY1013957.1"/>
    </source>
</evidence>
<protein>
    <recommendedName>
        <fullName evidence="3">Monooxygenase</fullName>
    </recommendedName>
</protein>
<dbReference type="Proteomes" id="UP001150924">
    <property type="component" value="Unassembled WGS sequence"/>
</dbReference>
<dbReference type="AlphaFoldDB" id="A0A9X3F0V4"/>
<keyword evidence="2" id="KW-1185">Reference proteome</keyword>
<comment type="caution">
    <text evidence="1">The sequence shown here is derived from an EMBL/GenBank/DDBJ whole genome shotgun (WGS) entry which is preliminary data.</text>
</comment>
<dbReference type="RefSeq" id="WP_267778147.1">
    <property type="nucleotide sequence ID" value="NZ_JAPNKE010000002.1"/>
</dbReference>
<evidence type="ECO:0008006" key="3">
    <source>
        <dbReference type="Google" id="ProtNLM"/>
    </source>
</evidence>
<gene>
    <name evidence="1" type="ORF">OV079_52215</name>
</gene>
<accession>A0A9X3F0V4</accession>
<organism evidence="1 2">
    <name type="scientific">Nannocystis pusilla</name>
    <dbReference type="NCBI Taxonomy" id="889268"/>
    <lineage>
        <taxon>Bacteria</taxon>
        <taxon>Pseudomonadati</taxon>
        <taxon>Myxococcota</taxon>
        <taxon>Polyangia</taxon>
        <taxon>Nannocystales</taxon>
        <taxon>Nannocystaceae</taxon>
        <taxon>Nannocystis</taxon>
    </lineage>
</organism>
<proteinExistence type="predicted"/>
<evidence type="ECO:0000313" key="2">
    <source>
        <dbReference type="Proteomes" id="UP001150924"/>
    </source>
</evidence>
<dbReference type="EMBL" id="JAPNKE010000002">
    <property type="protein sequence ID" value="MCY1013957.1"/>
    <property type="molecule type" value="Genomic_DNA"/>
</dbReference>
<reference evidence="1" key="1">
    <citation type="submission" date="2022-11" db="EMBL/GenBank/DDBJ databases">
        <title>Minimal conservation of predation-associated metabolite biosynthetic gene clusters underscores biosynthetic potential of Myxococcota including descriptions for ten novel species: Archangium lansinium sp. nov., Myxococcus landrumus sp. nov., Nannocystis bai.</title>
        <authorList>
            <person name="Ahearne A."/>
            <person name="Stevens C."/>
            <person name="Phillips K."/>
        </authorList>
    </citation>
    <scope>NUCLEOTIDE SEQUENCE</scope>
    <source>
        <strain evidence="1">Na p29</strain>
    </source>
</reference>
<name>A0A9X3F0V4_9BACT</name>
<sequence length="90" mass="9963">MAGAELLGNMLAQHPHDLPRALREWEAKLRPFTASLQQTATTMRQLFTPAGELQRILRATIIRLSNSPVAPVLRRLLRPGALTELDIVAA</sequence>